<reference evidence="1 2" key="1">
    <citation type="journal article" date="2021" name="Sci. Rep.">
        <title>The genome of the diatom Chaetoceros tenuissimus carries an ancient integrated fragment of an extant virus.</title>
        <authorList>
            <person name="Hongo Y."/>
            <person name="Kimura K."/>
            <person name="Takaki Y."/>
            <person name="Yoshida Y."/>
            <person name="Baba S."/>
            <person name="Kobayashi G."/>
            <person name="Nagasaki K."/>
            <person name="Hano T."/>
            <person name="Tomaru Y."/>
        </authorList>
    </citation>
    <scope>NUCLEOTIDE SEQUENCE [LARGE SCALE GENOMIC DNA]</scope>
    <source>
        <strain evidence="1 2">NIES-3715</strain>
    </source>
</reference>
<accession>A0AAD3D985</accession>
<proteinExistence type="predicted"/>
<evidence type="ECO:0000313" key="1">
    <source>
        <dbReference type="EMBL" id="GFH59016.1"/>
    </source>
</evidence>
<sequence>MIPCECIQLKDDETHQDGATFVLYSSISALARFLETTPQLVQKHLTRYKCYRGVIKRGDETFFVRTVESNEDFPRLCQHIKYETVVVQEVELSWVTGEGKLTKVGEMQSFPYFAKAARFLVEENGEECTRENVDKFEKALRRRFREKENMSTKDTIPARGDPKWIVGRSFEEVEFNIEDVVFKLSARKVANRVR</sequence>
<dbReference type="AlphaFoldDB" id="A0AAD3D985"/>
<protein>
    <submittedName>
        <fullName evidence="1">Uncharacterized protein</fullName>
    </submittedName>
</protein>
<dbReference type="Proteomes" id="UP001054902">
    <property type="component" value="Unassembled WGS sequence"/>
</dbReference>
<evidence type="ECO:0000313" key="2">
    <source>
        <dbReference type="Proteomes" id="UP001054902"/>
    </source>
</evidence>
<organism evidence="1 2">
    <name type="scientific">Chaetoceros tenuissimus</name>
    <dbReference type="NCBI Taxonomy" id="426638"/>
    <lineage>
        <taxon>Eukaryota</taxon>
        <taxon>Sar</taxon>
        <taxon>Stramenopiles</taxon>
        <taxon>Ochrophyta</taxon>
        <taxon>Bacillariophyta</taxon>
        <taxon>Coscinodiscophyceae</taxon>
        <taxon>Chaetocerotophycidae</taxon>
        <taxon>Chaetocerotales</taxon>
        <taxon>Chaetocerotaceae</taxon>
        <taxon>Chaetoceros</taxon>
    </lineage>
</organism>
<comment type="caution">
    <text evidence="1">The sequence shown here is derived from an EMBL/GenBank/DDBJ whole genome shotgun (WGS) entry which is preliminary data.</text>
</comment>
<name>A0AAD3D985_9STRA</name>
<gene>
    <name evidence="1" type="ORF">CTEN210_15492</name>
</gene>
<dbReference type="EMBL" id="BLLK01000062">
    <property type="protein sequence ID" value="GFH59016.1"/>
    <property type="molecule type" value="Genomic_DNA"/>
</dbReference>
<keyword evidence="2" id="KW-1185">Reference proteome</keyword>